<dbReference type="KEGG" id="xor:XOC_3342"/>
<proteinExistence type="predicted"/>
<dbReference type="SMART" id="SM00448">
    <property type="entry name" value="REC"/>
    <property type="match status" value="1"/>
</dbReference>
<name>G7TCS0_XANOB</name>
<dbReference type="GO" id="GO:0000160">
    <property type="term" value="P:phosphorelay signal transduction system"/>
    <property type="evidence" value="ECO:0007669"/>
    <property type="project" value="InterPro"/>
</dbReference>
<dbReference type="Gene3D" id="3.40.50.2300">
    <property type="match status" value="1"/>
</dbReference>
<evidence type="ECO:0000256" key="1">
    <source>
        <dbReference type="ARBA" id="ARBA00022553"/>
    </source>
</evidence>
<protein>
    <submittedName>
        <fullName evidence="4">Two-component system response regulator protein</fullName>
    </submittedName>
</protein>
<evidence type="ECO:0000313" key="5">
    <source>
        <dbReference type="Proteomes" id="UP000008851"/>
    </source>
</evidence>
<dbReference type="InterPro" id="IPR011006">
    <property type="entry name" value="CheY-like_superfamily"/>
</dbReference>
<dbReference type="EMBL" id="CP003057">
    <property type="protein sequence ID" value="AEQ97437.1"/>
    <property type="molecule type" value="Genomic_DNA"/>
</dbReference>
<dbReference type="PANTHER" id="PTHR44591">
    <property type="entry name" value="STRESS RESPONSE REGULATOR PROTEIN 1"/>
    <property type="match status" value="1"/>
</dbReference>
<organism evidence="4 5">
    <name type="scientific">Xanthomonas oryzae pv. oryzicola (strain BLS256)</name>
    <dbReference type="NCBI Taxonomy" id="383407"/>
    <lineage>
        <taxon>Bacteria</taxon>
        <taxon>Pseudomonadati</taxon>
        <taxon>Pseudomonadota</taxon>
        <taxon>Gammaproteobacteria</taxon>
        <taxon>Lysobacterales</taxon>
        <taxon>Lysobacteraceae</taxon>
        <taxon>Xanthomonas</taxon>
    </lineage>
</organism>
<accession>G7TCS0</accession>
<gene>
    <name evidence="4" type="ORF">XOC_3342</name>
</gene>
<sequence length="170" mass="18443">MTMRVLLVEDESLVAMLLEDCLTELGYEVAATVADVDAALQALHAGNLDLALLDINLGGTLSFPIAEELDARGLPYMFVTGYAQAGIPEKYRHRHGLQKPFHFLISPNPQLDLCFSPANSMVFLAFSMMCAFALLTRGAGPTLFQPARHRDLLSRSFRDKCAGAAAEGQG</sequence>
<feature type="domain" description="Response regulatory" evidence="3">
    <location>
        <begin position="4"/>
        <end position="160"/>
    </location>
</feature>
<dbReference type="SUPFAM" id="SSF52172">
    <property type="entry name" value="CheY-like"/>
    <property type="match status" value="1"/>
</dbReference>
<feature type="modified residue" description="4-aspartylphosphate" evidence="2">
    <location>
        <position position="54"/>
    </location>
</feature>
<dbReference type="HOGENOM" id="CLU_1570032_0_0_6"/>
<dbReference type="Proteomes" id="UP000008851">
    <property type="component" value="Chromosome"/>
</dbReference>
<dbReference type="PANTHER" id="PTHR44591:SF24">
    <property type="entry name" value="PROTEIN-GLUTAMATE METHYLESTERASE_PROTEIN-GLUTAMINE GLUTAMINASE 1"/>
    <property type="match status" value="1"/>
</dbReference>
<dbReference type="InterPro" id="IPR050595">
    <property type="entry name" value="Bact_response_regulator"/>
</dbReference>
<dbReference type="InterPro" id="IPR001789">
    <property type="entry name" value="Sig_transdc_resp-reg_receiver"/>
</dbReference>
<keyword evidence="1 2" id="KW-0597">Phosphoprotein</keyword>
<dbReference type="PROSITE" id="PS50110">
    <property type="entry name" value="RESPONSE_REGULATORY"/>
    <property type="match status" value="1"/>
</dbReference>
<evidence type="ECO:0000313" key="4">
    <source>
        <dbReference type="EMBL" id="AEQ97437.1"/>
    </source>
</evidence>
<evidence type="ECO:0000256" key="2">
    <source>
        <dbReference type="PROSITE-ProRule" id="PRU00169"/>
    </source>
</evidence>
<dbReference type="eggNOG" id="COG0784">
    <property type="taxonomic scope" value="Bacteria"/>
</dbReference>
<evidence type="ECO:0000259" key="3">
    <source>
        <dbReference type="PROSITE" id="PS50110"/>
    </source>
</evidence>
<dbReference type="AlphaFoldDB" id="G7TCS0"/>
<dbReference type="Pfam" id="PF00072">
    <property type="entry name" value="Response_reg"/>
    <property type="match status" value="1"/>
</dbReference>
<reference evidence="4 5" key="1">
    <citation type="journal article" date="2011" name="J. Bacteriol.">
        <title>Two new complete genome sequences offer insight into host and tissue specificity of plant pathogenic Xanthomonas spp.</title>
        <authorList>
            <person name="Bogdanove A.J."/>
            <person name="Koebnik R."/>
            <person name="Lu H."/>
            <person name="Furutani A."/>
            <person name="Angiuoli S.V."/>
            <person name="Patil P.B."/>
            <person name="Van Sluys M.A."/>
            <person name="Ryan R.P."/>
            <person name="Meyer D.F."/>
            <person name="Han S.W."/>
            <person name="Aparna G."/>
            <person name="Rajaram M."/>
            <person name="Delcher A.L."/>
            <person name="Phillippy A.M."/>
            <person name="Puiu D."/>
            <person name="Schatz M.C."/>
            <person name="Shumway M."/>
            <person name="Sommer D.D."/>
            <person name="Trapnell C."/>
            <person name="Benahmed F."/>
            <person name="Dimitrov G."/>
            <person name="Madupu R."/>
            <person name="Radune D."/>
            <person name="Sullivan S."/>
            <person name="Jha G."/>
            <person name="Ishihara H."/>
            <person name="Lee S.W."/>
            <person name="Pandey A."/>
            <person name="Sharma V."/>
            <person name="Sriariyanun M."/>
            <person name="Szurek B."/>
            <person name="Vera-Cruz C.M."/>
            <person name="Dorman K.S."/>
            <person name="Ronald P.C."/>
            <person name="Verdier V."/>
            <person name="Dow J.M."/>
            <person name="Sonti R.V."/>
            <person name="Tsuge S."/>
            <person name="Brendel V.P."/>
            <person name="Rabinowicz P.D."/>
            <person name="Leach J.E."/>
            <person name="White F.F."/>
            <person name="Salzberg S.L."/>
        </authorList>
    </citation>
    <scope>NUCLEOTIDE SEQUENCE [LARGE SCALE GENOMIC DNA]</scope>
    <source>
        <strain evidence="4 5">BLS256</strain>
    </source>
</reference>